<dbReference type="AlphaFoldDB" id="W9Y068"/>
<evidence type="ECO:0000313" key="2">
    <source>
        <dbReference type="EMBL" id="EXJ85843.1"/>
    </source>
</evidence>
<gene>
    <name evidence="2" type="ORF">A1O1_06212</name>
</gene>
<accession>W9Y068</accession>
<dbReference type="OrthoDB" id="5553410at2759"/>
<keyword evidence="1" id="KW-0472">Membrane</keyword>
<dbReference type="HOGENOM" id="CLU_156739_0_0_1"/>
<keyword evidence="1" id="KW-1133">Transmembrane helix</keyword>
<dbReference type="eggNOG" id="ENOG502T5JE">
    <property type="taxonomic scope" value="Eukaryota"/>
</dbReference>
<keyword evidence="3" id="KW-1185">Reference proteome</keyword>
<dbReference type="PANTHER" id="PTHR37783">
    <property type="entry name" value="MEMBRANE PROTEIN, PUTATIVE (AFU_ORTHOLOGUE AFUA_1G04315)-RELATED"/>
    <property type="match status" value="1"/>
</dbReference>
<reference evidence="2 3" key="1">
    <citation type="submission" date="2013-03" db="EMBL/GenBank/DDBJ databases">
        <title>The Genome Sequence of Capronia coronata CBS 617.96.</title>
        <authorList>
            <consortium name="The Broad Institute Genomics Platform"/>
            <person name="Cuomo C."/>
            <person name="de Hoog S."/>
            <person name="Gorbushina A."/>
            <person name="Walker B."/>
            <person name="Young S.K."/>
            <person name="Zeng Q."/>
            <person name="Gargeya S."/>
            <person name="Fitzgerald M."/>
            <person name="Haas B."/>
            <person name="Abouelleil A."/>
            <person name="Allen A.W."/>
            <person name="Alvarado L."/>
            <person name="Arachchi H.M."/>
            <person name="Berlin A.M."/>
            <person name="Chapman S.B."/>
            <person name="Gainer-Dewar J."/>
            <person name="Goldberg J."/>
            <person name="Griggs A."/>
            <person name="Gujja S."/>
            <person name="Hansen M."/>
            <person name="Howarth C."/>
            <person name="Imamovic A."/>
            <person name="Ireland A."/>
            <person name="Larimer J."/>
            <person name="McCowan C."/>
            <person name="Murphy C."/>
            <person name="Pearson M."/>
            <person name="Poon T.W."/>
            <person name="Priest M."/>
            <person name="Roberts A."/>
            <person name="Saif S."/>
            <person name="Shea T."/>
            <person name="Sisk P."/>
            <person name="Sykes S."/>
            <person name="Wortman J."/>
            <person name="Nusbaum C."/>
            <person name="Birren B."/>
        </authorList>
    </citation>
    <scope>NUCLEOTIDE SEQUENCE [LARGE SCALE GENOMIC DNA]</scope>
    <source>
        <strain evidence="2 3">CBS 617.96</strain>
    </source>
</reference>
<organism evidence="2 3">
    <name type="scientific">Capronia coronata CBS 617.96</name>
    <dbReference type="NCBI Taxonomy" id="1182541"/>
    <lineage>
        <taxon>Eukaryota</taxon>
        <taxon>Fungi</taxon>
        <taxon>Dikarya</taxon>
        <taxon>Ascomycota</taxon>
        <taxon>Pezizomycotina</taxon>
        <taxon>Eurotiomycetes</taxon>
        <taxon>Chaetothyriomycetidae</taxon>
        <taxon>Chaetothyriales</taxon>
        <taxon>Herpotrichiellaceae</taxon>
        <taxon>Capronia</taxon>
    </lineage>
</organism>
<keyword evidence="1" id="KW-0812">Transmembrane</keyword>
<sequence>MATHKASYITIDEYEFPKGSKRVATLILAGLMTLSARRKFIEPRSIIHDHLLARSIKATRYSKLVQDVMFYVLFGIHGIETVWFALTKLKRHNVDVFSLLGFKWLATVFAGGSFAIAHWDEVVEKKELNVLKGI</sequence>
<comment type="caution">
    <text evidence="2">The sequence shown here is derived from an EMBL/GenBank/DDBJ whole genome shotgun (WGS) entry which is preliminary data.</text>
</comment>
<dbReference type="RefSeq" id="XP_007725281.1">
    <property type="nucleotide sequence ID" value="XM_007727091.1"/>
</dbReference>
<feature type="transmembrane region" description="Helical" evidence="1">
    <location>
        <begin position="98"/>
        <end position="119"/>
    </location>
</feature>
<evidence type="ECO:0000313" key="3">
    <source>
        <dbReference type="Proteomes" id="UP000019484"/>
    </source>
</evidence>
<protein>
    <submittedName>
        <fullName evidence="2">Uncharacterized protein</fullName>
    </submittedName>
</protein>
<dbReference type="EMBL" id="AMWN01000005">
    <property type="protein sequence ID" value="EXJ85843.1"/>
    <property type="molecule type" value="Genomic_DNA"/>
</dbReference>
<dbReference type="PANTHER" id="PTHR37783:SF1">
    <property type="entry name" value="MEMBRANE PROTEIN, PUTATIVE (AFU_ORTHOLOGUE AFUA_1G04315)-RELATED"/>
    <property type="match status" value="1"/>
</dbReference>
<evidence type="ECO:0000256" key="1">
    <source>
        <dbReference type="SAM" id="Phobius"/>
    </source>
</evidence>
<proteinExistence type="predicted"/>
<name>W9Y068_9EURO</name>
<dbReference type="Proteomes" id="UP000019484">
    <property type="component" value="Unassembled WGS sequence"/>
</dbReference>
<dbReference type="GeneID" id="19161080"/>
<feature type="transmembrane region" description="Helical" evidence="1">
    <location>
        <begin position="68"/>
        <end position="86"/>
    </location>
</feature>